<dbReference type="Gene3D" id="3.30.200.20">
    <property type="entry name" value="Phosphorylase Kinase, domain 1"/>
    <property type="match status" value="1"/>
</dbReference>
<evidence type="ECO:0000256" key="1">
    <source>
        <dbReference type="ARBA" id="ARBA00010791"/>
    </source>
</evidence>
<feature type="domain" description="KA1" evidence="14">
    <location>
        <begin position="1885"/>
        <end position="1934"/>
    </location>
</feature>
<evidence type="ECO:0000313" key="15">
    <source>
        <dbReference type="EMBL" id="KAJ2668591.1"/>
    </source>
</evidence>
<feature type="region of interest" description="Disordered" evidence="12">
    <location>
        <begin position="1037"/>
        <end position="1063"/>
    </location>
</feature>
<feature type="region of interest" description="Disordered" evidence="12">
    <location>
        <begin position="1122"/>
        <end position="1195"/>
    </location>
</feature>
<feature type="region of interest" description="Disordered" evidence="12">
    <location>
        <begin position="1609"/>
        <end position="1675"/>
    </location>
</feature>
<dbReference type="PANTHER" id="PTHR24346:SF82">
    <property type="entry name" value="KP78A-RELATED"/>
    <property type="match status" value="1"/>
</dbReference>
<sequence>MADAALSASGMSDRHREHLPKQQPQQPLRPSMAAASHTNSTSENGNKSYGTSNQPVPNKVENQGQPPHRIRPLSFNAAGRDYGSALPSLGPHPGPNPLTRVNSAGGGGGHSDAFERHHPPHTQASSRLQPQAAYLQQRATGTTNEHVFNAHDSVAAPTSGGSGGAPASVPAPVAPSNLPVKAAIGTGHDVRHGAAGQPYRSSGINSSNSSSNSRRMVGPYQLAKTIGAGSMGKVKVALDTRTNKRVAAKIIPLQQPDAPIYFPSSLDTTSAQLSASAKSIATQTMYNGPVSSNAEPWRTWLMDLALESRPDLAVAIGFPVHIQRKVRLLQPRERYTTKDRERRENKDIRIVREVAINRLLHHPHICMLHDVVVHPNHYYIFQELVSGGQMLDYIISHGRLKEKHARKFARQIASAIDYCHHNSIVHRDLKIENILISANGNIKLIDFGLSNLYSPRSQLSTFCGSLYFAAPELLNAQPYTGPEVDLWSFGVVLYVLVCGKVPFDDQSMPALHAKIKRGHVEYPTWLSPECKHLLSRLLVVSPQRRATMGEVVRHPWMCKGYVENPLINNYLPVRTPLISPDQIDRDVVHEMAQYIGFGFGSEEEIRIGLEAILTEDWYRNWLKDNLSPHINSLRDQLQKQNLLSQARQTVDASSETPSPLHPLAQGSAGLASGTTLASSVNNKANLEGSAHQLTTSAAAVTIPAATASQSPEQRTASSRSDGKKAAEVSGADFVRKRSSFWKRSSTFIAGGLTRSSQKANLETAGSGLHNNNGLAPEKPQFSQFRALSGRIFSDGRNTGNTGLDAEITPSGQEYPAVPLSAHSPRMYIDAATGMVSIWKSGKLAPPDTDCAAIQQAYHDLVATDPLLSIYFLVKERRDRELRSATYYSTQSTSAEARPLKSAASNARSTSQAANASVFEAAAVPVSVPTRAVSNDAWVKLERISERPVLGNGSNAKDTHSKQKGTQAVKDAARDLVAVLGDSANTENQSTPPASSTKQNAGLLNAAASQSSAIAPGAEGSTVDQTTAAIEALSLHPQRQGSGLSSTAHNTNASHAAAFPDSRKKRGNIFKRFSVIVKNARSGQKSSSGQRSDSASRIIHADNNESGYMEINVHDGSISDKALGKQEKKEKADKASTSVLDNANTADDGIHHSSKHQLSHQIPSSVEHLESKAANTSISSEKHAAAGNLEKNTSGDISRCENDALASDKNCSGASQNASEHVPATNENVASDSRSYSHPPDSTKKRQYLNRPLYTRAQSDQPQAEHVELLSAIKEEEEKRQQNQKQQQQQESVVSTQNTNVAPDVHPKADSTTFATRNKTGDEADQDNTDHIHTNNASARMSHSSNDFDGASSMFTGTDTDEGEADTHIPADSKKAPSGDCHKLGNLSSNSDRAALLEKAKREIDSLDEHEGVGLLDQTPELSYRTAEQMHNANFETRKRRGRSSSNTVVRVLSEIVRDNSGGSGISAFTGSRTNKSVAASSGDSYHSCAKSTSPQNVDPASRHATTKTILRHSSTSAINKAGAAKDVDIPTRSGAKYGLHRSHAVTGEADTSPVGAAGGRPDILRSHSHTSGNQHRGLVLPERIAELPEPTTPAESQAENALRIDSTHIQQKDDNCSTSPSAGLSATDRAHAMDSKCDELSGVDSSAAEDYGKDSSSNERQQQNPRSRAPSAADVDAYVEVESDIAGNDIMSSISAAPPRADEYLKPVFLKGLFSVATTSTRSPSAIRDNLLNVLSGMPLRFHEGKGYFTCSMATTGGPTNIQQGILGSYAHEDSASNNSGTRKPKKTLRIPGVDRRISFRKKTKHADEASQALTATAADSQENDRHEYVSSNEDMVSNSHQSVAESLSDDSRSRHPKPVSVNADAGDGDAAVSVDMPLSQPRRSTSSSNAICFQIFLVRMPLLGLCGLQFRRVSGPTWKYKDICSEILKRLKL</sequence>
<evidence type="ECO:0000256" key="4">
    <source>
        <dbReference type="ARBA" id="ARBA00022679"/>
    </source>
</evidence>
<dbReference type="GO" id="GO:0005524">
    <property type="term" value="F:ATP binding"/>
    <property type="evidence" value="ECO:0007669"/>
    <property type="project" value="UniProtKB-UniRule"/>
</dbReference>
<gene>
    <name evidence="15" type="primary">KIN2_2</name>
    <name evidence="15" type="ORF">GGI25_006411</name>
</gene>
<feature type="region of interest" description="Disordered" evidence="12">
    <location>
        <begin position="154"/>
        <end position="173"/>
    </location>
</feature>
<dbReference type="Pfam" id="PF02149">
    <property type="entry name" value="KA1"/>
    <property type="match status" value="1"/>
</dbReference>
<accession>A0A9W8KTR2</accession>
<keyword evidence="6 15" id="KW-0418">Kinase</keyword>
<feature type="binding site" evidence="11">
    <location>
        <position position="249"/>
    </location>
    <ligand>
        <name>ATP</name>
        <dbReference type="ChEBI" id="CHEBI:30616"/>
    </ligand>
</feature>
<feature type="compositionally biased region" description="Low complexity" evidence="12">
    <location>
        <begin position="200"/>
        <end position="215"/>
    </location>
</feature>
<feature type="compositionally biased region" description="Low complexity" evidence="12">
    <location>
        <begin position="1860"/>
        <end position="1876"/>
    </location>
</feature>
<evidence type="ECO:0000256" key="6">
    <source>
        <dbReference type="ARBA" id="ARBA00022777"/>
    </source>
</evidence>
<dbReference type="FunFam" id="1.10.510.10:FF:000002">
    <property type="entry name" value="Non-specific serine/threonine protein kinase"/>
    <property type="match status" value="1"/>
</dbReference>
<evidence type="ECO:0000259" key="13">
    <source>
        <dbReference type="PROSITE" id="PS50011"/>
    </source>
</evidence>
<dbReference type="EMBL" id="JANBTW010000189">
    <property type="protein sequence ID" value="KAJ2668591.1"/>
    <property type="molecule type" value="Genomic_DNA"/>
</dbReference>
<feature type="compositionally biased region" description="Polar residues" evidence="12">
    <location>
        <begin position="1830"/>
        <end position="1846"/>
    </location>
</feature>
<dbReference type="GO" id="GO:0004674">
    <property type="term" value="F:protein serine/threonine kinase activity"/>
    <property type="evidence" value="ECO:0007669"/>
    <property type="project" value="UniProtKB-KW"/>
</dbReference>
<dbReference type="Proteomes" id="UP001151518">
    <property type="component" value="Unassembled WGS sequence"/>
</dbReference>
<dbReference type="SUPFAM" id="SSF103243">
    <property type="entry name" value="KA1-like"/>
    <property type="match status" value="1"/>
</dbReference>
<dbReference type="InterPro" id="IPR000719">
    <property type="entry name" value="Prot_kinase_dom"/>
</dbReference>
<dbReference type="EC" id="2.7.11.1" evidence="2"/>
<dbReference type="InterPro" id="IPR017441">
    <property type="entry name" value="Protein_kinase_ATP_BS"/>
</dbReference>
<dbReference type="InterPro" id="IPR028375">
    <property type="entry name" value="KA1/Ssp2_C"/>
</dbReference>
<feature type="compositionally biased region" description="Polar residues" evidence="12">
    <location>
        <begin position="1208"/>
        <end position="1235"/>
    </location>
</feature>
<feature type="compositionally biased region" description="Polar residues" evidence="12">
    <location>
        <begin position="644"/>
        <end position="657"/>
    </location>
</feature>
<dbReference type="PANTHER" id="PTHR24346">
    <property type="entry name" value="MAP/MICROTUBULE AFFINITY-REGULATING KINASE"/>
    <property type="match status" value="1"/>
</dbReference>
<feature type="compositionally biased region" description="Polar residues" evidence="12">
    <location>
        <begin position="1134"/>
        <end position="1144"/>
    </location>
</feature>
<comment type="catalytic activity">
    <reaction evidence="10">
        <text>L-seryl-[protein] + ATP = O-phospho-L-seryl-[protein] + ADP + H(+)</text>
        <dbReference type="Rhea" id="RHEA:17989"/>
        <dbReference type="Rhea" id="RHEA-COMP:9863"/>
        <dbReference type="Rhea" id="RHEA-COMP:11604"/>
        <dbReference type="ChEBI" id="CHEBI:15378"/>
        <dbReference type="ChEBI" id="CHEBI:29999"/>
        <dbReference type="ChEBI" id="CHEBI:30616"/>
        <dbReference type="ChEBI" id="CHEBI:83421"/>
        <dbReference type="ChEBI" id="CHEBI:456216"/>
        <dbReference type="EC" id="2.7.11.1"/>
    </reaction>
</comment>
<feature type="region of interest" description="Disordered" evidence="12">
    <location>
        <begin position="1275"/>
        <end position="1387"/>
    </location>
</feature>
<feature type="compositionally biased region" description="Polar residues" evidence="12">
    <location>
        <begin position="1812"/>
        <end position="1821"/>
    </location>
</feature>
<protein>
    <recommendedName>
        <fullName evidence="2">non-specific serine/threonine protein kinase</fullName>
        <ecNumber evidence="2">2.7.11.1</ecNumber>
    </recommendedName>
</protein>
<feature type="compositionally biased region" description="Low complexity" evidence="12">
    <location>
        <begin position="1044"/>
        <end position="1057"/>
    </location>
</feature>
<evidence type="ECO:0000256" key="3">
    <source>
        <dbReference type="ARBA" id="ARBA00022527"/>
    </source>
</evidence>
<dbReference type="PROSITE" id="PS00108">
    <property type="entry name" value="PROTEIN_KINASE_ST"/>
    <property type="match status" value="1"/>
</dbReference>
<name>A0A9W8KTR2_9FUNG</name>
<keyword evidence="3" id="KW-0723">Serine/threonine-protein kinase</keyword>
<evidence type="ECO:0000256" key="7">
    <source>
        <dbReference type="ARBA" id="ARBA00022840"/>
    </source>
</evidence>
<dbReference type="PROSITE" id="PS50032">
    <property type="entry name" value="KA1"/>
    <property type="match status" value="1"/>
</dbReference>
<feature type="region of interest" description="Disordered" evidence="12">
    <location>
        <begin position="1772"/>
        <end position="1886"/>
    </location>
</feature>
<feature type="domain" description="Protein kinase" evidence="13">
    <location>
        <begin position="220"/>
        <end position="557"/>
    </location>
</feature>
<feature type="region of interest" description="Disordered" evidence="12">
    <location>
        <begin position="189"/>
        <end position="215"/>
    </location>
</feature>
<evidence type="ECO:0000259" key="14">
    <source>
        <dbReference type="PROSITE" id="PS50032"/>
    </source>
</evidence>
<dbReference type="GO" id="GO:0005737">
    <property type="term" value="C:cytoplasm"/>
    <property type="evidence" value="ECO:0007669"/>
    <property type="project" value="TreeGrafter"/>
</dbReference>
<evidence type="ECO:0000256" key="12">
    <source>
        <dbReference type="SAM" id="MobiDB-lite"/>
    </source>
</evidence>
<feature type="region of interest" description="Disordered" evidence="12">
    <location>
        <begin position="887"/>
        <end position="907"/>
    </location>
</feature>
<evidence type="ECO:0000256" key="5">
    <source>
        <dbReference type="ARBA" id="ARBA00022741"/>
    </source>
</evidence>
<feature type="compositionally biased region" description="Basic and acidic residues" evidence="12">
    <location>
        <begin position="1122"/>
        <end position="1133"/>
    </location>
</feature>
<dbReference type="InterPro" id="IPR008271">
    <property type="entry name" value="Ser/Thr_kinase_AS"/>
</dbReference>
<evidence type="ECO:0000313" key="16">
    <source>
        <dbReference type="Proteomes" id="UP001151518"/>
    </source>
</evidence>
<dbReference type="SUPFAM" id="SSF56112">
    <property type="entry name" value="Protein kinase-like (PK-like)"/>
    <property type="match status" value="1"/>
</dbReference>
<feature type="compositionally biased region" description="Low complexity" evidence="12">
    <location>
        <begin position="21"/>
        <end position="30"/>
    </location>
</feature>
<feature type="region of interest" description="Disordered" evidence="12">
    <location>
        <begin position="1"/>
        <end position="132"/>
    </location>
</feature>
<keyword evidence="7 11" id="KW-0067">ATP-binding</keyword>
<dbReference type="PROSITE" id="PS50011">
    <property type="entry name" value="PROTEIN_KINASE_DOM"/>
    <property type="match status" value="1"/>
</dbReference>
<feature type="region of interest" description="Disordered" evidence="12">
    <location>
        <begin position="644"/>
        <end position="668"/>
    </location>
</feature>
<comment type="caution">
    <text evidence="15">The sequence shown here is derived from an EMBL/GenBank/DDBJ whole genome shotgun (WGS) entry which is preliminary data.</text>
</comment>
<dbReference type="InterPro" id="IPR011009">
    <property type="entry name" value="Kinase-like_dom_sf"/>
</dbReference>
<feature type="region of interest" description="Disordered" evidence="12">
    <location>
        <begin position="1542"/>
        <end position="1577"/>
    </location>
</feature>
<feature type="compositionally biased region" description="Basic and acidic residues" evidence="12">
    <location>
        <begin position="1628"/>
        <end position="1639"/>
    </location>
</feature>
<dbReference type="SMART" id="SM00220">
    <property type="entry name" value="S_TKc"/>
    <property type="match status" value="1"/>
</dbReference>
<keyword evidence="5 11" id="KW-0547">Nucleotide-binding</keyword>
<dbReference type="GO" id="GO:0035556">
    <property type="term" value="P:intracellular signal transduction"/>
    <property type="evidence" value="ECO:0007669"/>
    <property type="project" value="TreeGrafter"/>
</dbReference>
<feature type="region of interest" description="Disordered" evidence="12">
    <location>
        <begin position="948"/>
        <end position="968"/>
    </location>
</feature>
<feature type="compositionally biased region" description="Polar residues" evidence="12">
    <location>
        <begin position="36"/>
        <end position="65"/>
    </location>
</feature>
<dbReference type="Gene3D" id="3.30.310.80">
    <property type="entry name" value="Kinase associated domain 1, KA1"/>
    <property type="match status" value="1"/>
</dbReference>
<evidence type="ECO:0000256" key="8">
    <source>
        <dbReference type="ARBA" id="ARBA00038181"/>
    </source>
</evidence>
<dbReference type="OrthoDB" id="193931at2759"/>
<comment type="similarity">
    <text evidence="8">Belongs to the protein kinase superfamily. CAMK Ser/Thr protein kinase family. Smok subfamily.</text>
</comment>
<reference evidence="15" key="1">
    <citation type="submission" date="2022-07" db="EMBL/GenBank/DDBJ databases">
        <title>Phylogenomic reconstructions and comparative analyses of Kickxellomycotina fungi.</title>
        <authorList>
            <person name="Reynolds N.K."/>
            <person name="Stajich J.E."/>
            <person name="Barry K."/>
            <person name="Grigoriev I.V."/>
            <person name="Crous P."/>
            <person name="Smith M.E."/>
        </authorList>
    </citation>
    <scope>NUCLEOTIDE SEQUENCE</scope>
    <source>
        <strain evidence="15">NRRL 3115</strain>
    </source>
</reference>
<evidence type="ECO:0000256" key="9">
    <source>
        <dbReference type="ARBA" id="ARBA00047899"/>
    </source>
</evidence>
<keyword evidence="4 15" id="KW-0808">Transferase</keyword>
<comment type="similarity">
    <text evidence="1">Belongs to the protein kinase superfamily. CAMK Ser/Thr protein kinase family. NIM1 subfamily.</text>
</comment>
<feature type="compositionally biased region" description="Polar residues" evidence="12">
    <location>
        <begin position="1291"/>
        <end position="1300"/>
    </location>
</feature>
<feature type="compositionally biased region" description="Polar residues" evidence="12">
    <location>
        <begin position="708"/>
        <end position="719"/>
    </location>
</feature>
<feature type="region of interest" description="Disordered" evidence="12">
    <location>
        <begin position="1208"/>
        <end position="1249"/>
    </location>
</feature>
<feature type="region of interest" description="Disordered" evidence="12">
    <location>
        <begin position="704"/>
        <end position="729"/>
    </location>
</feature>
<feature type="compositionally biased region" description="Basic and acidic residues" evidence="12">
    <location>
        <begin position="1364"/>
        <end position="1382"/>
    </location>
</feature>
<evidence type="ECO:0000256" key="2">
    <source>
        <dbReference type="ARBA" id="ARBA00012513"/>
    </source>
</evidence>
<dbReference type="PROSITE" id="PS00107">
    <property type="entry name" value="PROTEIN_KINASE_ATP"/>
    <property type="match status" value="1"/>
</dbReference>
<feature type="compositionally biased region" description="Polar residues" evidence="12">
    <location>
        <begin position="1333"/>
        <end position="1346"/>
    </location>
</feature>
<dbReference type="InterPro" id="IPR001772">
    <property type="entry name" value="KA1_dom"/>
</dbReference>
<evidence type="ECO:0000256" key="10">
    <source>
        <dbReference type="ARBA" id="ARBA00048679"/>
    </source>
</evidence>
<proteinExistence type="inferred from homology"/>
<dbReference type="GO" id="GO:0000226">
    <property type="term" value="P:microtubule cytoskeleton organization"/>
    <property type="evidence" value="ECO:0007669"/>
    <property type="project" value="TreeGrafter"/>
</dbReference>
<dbReference type="Pfam" id="PF00069">
    <property type="entry name" value="Pkinase"/>
    <property type="match status" value="1"/>
</dbReference>
<evidence type="ECO:0000256" key="11">
    <source>
        <dbReference type="PROSITE-ProRule" id="PRU10141"/>
    </source>
</evidence>
<dbReference type="Gene3D" id="1.10.510.10">
    <property type="entry name" value="Transferase(Phosphotransferase) domain 1"/>
    <property type="match status" value="1"/>
</dbReference>
<comment type="catalytic activity">
    <reaction evidence="9">
        <text>L-threonyl-[protein] + ATP = O-phospho-L-threonyl-[protein] + ADP + H(+)</text>
        <dbReference type="Rhea" id="RHEA:46608"/>
        <dbReference type="Rhea" id="RHEA-COMP:11060"/>
        <dbReference type="Rhea" id="RHEA-COMP:11605"/>
        <dbReference type="ChEBI" id="CHEBI:15378"/>
        <dbReference type="ChEBI" id="CHEBI:30013"/>
        <dbReference type="ChEBI" id="CHEBI:30616"/>
        <dbReference type="ChEBI" id="CHEBI:61977"/>
        <dbReference type="ChEBI" id="CHEBI:456216"/>
        <dbReference type="EC" id="2.7.11.1"/>
    </reaction>
</comment>
<organism evidence="15 16">
    <name type="scientific">Coemansia spiralis</name>
    <dbReference type="NCBI Taxonomy" id="417178"/>
    <lineage>
        <taxon>Eukaryota</taxon>
        <taxon>Fungi</taxon>
        <taxon>Fungi incertae sedis</taxon>
        <taxon>Zoopagomycota</taxon>
        <taxon>Kickxellomycotina</taxon>
        <taxon>Kickxellomycetes</taxon>
        <taxon>Kickxellales</taxon>
        <taxon>Kickxellaceae</taxon>
        <taxon>Coemansia</taxon>
    </lineage>
</organism>